<evidence type="ECO:0000259" key="5">
    <source>
        <dbReference type="Pfam" id="PF22020"/>
    </source>
</evidence>
<keyword evidence="3" id="KW-0175">Coiled coil</keyword>
<dbReference type="Pfam" id="PF22020">
    <property type="entry name" value="RlmL_1st"/>
    <property type="match status" value="1"/>
</dbReference>
<evidence type="ECO:0000313" key="7">
    <source>
        <dbReference type="Proteomes" id="UP000077096"/>
    </source>
</evidence>
<dbReference type="KEGG" id="fng:JM64_09145"/>
<dbReference type="PANTHER" id="PTHR47313:SF1">
    <property type="entry name" value="RIBOSOMAL RNA LARGE SUBUNIT METHYLTRANSFERASE K_L"/>
    <property type="match status" value="1"/>
</dbReference>
<evidence type="ECO:0000256" key="2">
    <source>
        <dbReference type="ARBA" id="ARBA00022679"/>
    </source>
</evidence>
<dbReference type="PATRIC" id="fig|93466.3.peg.1906"/>
<keyword evidence="2 6" id="KW-0808">Transferase</keyword>
<dbReference type="PROSITE" id="PS01261">
    <property type="entry name" value="UPF0020"/>
    <property type="match status" value="1"/>
</dbReference>
<feature type="domain" description="RlmL ferredoxin-like" evidence="5">
    <location>
        <begin position="14"/>
        <end position="68"/>
    </location>
</feature>
<proteinExistence type="predicted"/>
<dbReference type="AlphaFoldDB" id="A0A172T543"/>
<feature type="domain" description="Ribosomal RNA large subunit methyltransferase K/L-like methyltransferase" evidence="4">
    <location>
        <begin position="167"/>
        <end position="360"/>
    </location>
</feature>
<evidence type="ECO:0000313" key="6">
    <source>
        <dbReference type="EMBL" id="ANE42066.1"/>
    </source>
</evidence>
<organism evidence="6 7">
    <name type="scientific">Fervidobacterium pennivorans</name>
    <dbReference type="NCBI Taxonomy" id="93466"/>
    <lineage>
        <taxon>Bacteria</taxon>
        <taxon>Thermotogati</taxon>
        <taxon>Thermotogota</taxon>
        <taxon>Thermotogae</taxon>
        <taxon>Thermotogales</taxon>
        <taxon>Fervidobacteriaceae</taxon>
        <taxon>Fervidobacterium</taxon>
    </lineage>
</organism>
<dbReference type="SUPFAM" id="SSF53335">
    <property type="entry name" value="S-adenosyl-L-methionine-dependent methyltransferases"/>
    <property type="match status" value="1"/>
</dbReference>
<gene>
    <name evidence="6" type="ORF">JM64_09145</name>
</gene>
<dbReference type="GO" id="GO:0008990">
    <property type="term" value="F:rRNA (guanine-N2-)-methyltransferase activity"/>
    <property type="evidence" value="ECO:0007669"/>
    <property type="project" value="TreeGrafter"/>
</dbReference>
<dbReference type="Gene3D" id="3.40.50.150">
    <property type="entry name" value="Vaccinia Virus protein VP39"/>
    <property type="match status" value="1"/>
</dbReference>
<evidence type="ECO:0000256" key="1">
    <source>
        <dbReference type="ARBA" id="ARBA00022603"/>
    </source>
</evidence>
<dbReference type="InterPro" id="IPR053943">
    <property type="entry name" value="RlmKL-like_Mtase_CS"/>
</dbReference>
<dbReference type="InterPro" id="IPR000241">
    <property type="entry name" value="RlmKL-like_Mtase"/>
</dbReference>
<evidence type="ECO:0000259" key="4">
    <source>
        <dbReference type="Pfam" id="PF01170"/>
    </source>
</evidence>
<dbReference type="OrthoDB" id="9809404at2"/>
<dbReference type="PANTHER" id="PTHR47313">
    <property type="entry name" value="RIBOSOMAL RNA LARGE SUBUNIT METHYLTRANSFERASE K/L"/>
    <property type="match status" value="1"/>
</dbReference>
<dbReference type="InterPro" id="IPR029063">
    <property type="entry name" value="SAM-dependent_MTases_sf"/>
</dbReference>
<protein>
    <submittedName>
        <fullName evidence="6">RNA methyltransferase</fullName>
    </submittedName>
</protein>
<dbReference type="Gene3D" id="3.30.2130.30">
    <property type="match status" value="1"/>
</dbReference>
<name>A0A172T543_FERPE</name>
<dbReference type="GO" id="GO:0070043">
    <property type="term" value="F:rRNA (guanine-N7-)-methyltransferase activity"/>
    <property type="evidence" value="ECO:0007669"/>
    <property type="project" value="TreeGrafter"/>
</dbReference>
<evidence type="ECO:0000256" key="3">
    <source>
        <dbReference type="SAM" id="Coils"/>
    </source>
</evidence>
<dbReference type="EMBL" id="CP011393">
    <property type="protein sequence ID" value="ANE42066.1"/>
    <property type="molecule type" value="Genomic_DNA"/>
</dbReference>
<dbReference type="Proteomes" id="UP000077096">
    <property type="component" value="Chromosome"/>
</dbReference>
<accession>A0A172T543</accession>
<dbReference type="Pfam" id="PF01170">
    <property type="entry name" value="UPF0020"/>
    <property type="match status" value="1"/>
</dbReference>
<dbReference type="CDD" id="cd11715">
    <property type="entry name" value="THUMP_AdoMetMT"/>
    <property type="match status" value="1"/>
</dbReference>
<sequence length="379" mass="42981">MSINAHNKSSELFEIVAFCSSGLEGAVALELKKFGYKVFYSSSGRIFFKARLEDVPFLNMYMKTADRISILIKKFKAETFDELFDNVKDTNLKAIVQKNARIVIDKLKITNSKLSATGAVASVLKKAIVESLGGTDESGPIYSFILVLKDDEAHLLLDTSGEALSKRGYRLKTSKAPLRETIAAAIIMLSRWDMYGKGENFALFDPFCGSGTIPIEASTINLPNLNRKYISENWMILKEEWKKSRKEALKNLQNLSEKLSQKIIKGSDIDCQIIQVAQANMKVASKIFQTPLPVEFSCLDFKDLSVFTEKAWVISNLPYGQRLDDGKVIKDIKVLREKFPNANFYLLHPDKDFEKIFGKATKKIRFQNSGLWTYLFMYY</sequence>
<reference evidence="6 7" key="1">
    <citation type="submission" date="2014-08" db="EMBL/GenBank/DDBJ databases">
        <title>Fervidobacterium pennivorans DYC genome.</title>
        <authorList>
            <person name="Wushke S."/>
        </authorList>
    </citation>
    <scope>NUCLEOTIDE SEQUENCE [LARGE SCALE GENOMIC DNA]</scope>
    <source>
        <strain evidence="6 7">DYC</strain>
    </source>
</reference>
<keyword evidence="1 6" id="KW-0489">Methyltransferase</keyword>
<feature type="coiled-coil region" evidence="3">
    <location>
        <begin position="238"/>
        <end position="265"/>
    </location>
</feature>
<dbReference type="InterPro" id="IPR054170">
    <property type="entry name" value="RlmL_1st"/>
</dbReference>